<comment type="caution">
    <text evidence="1">The sequence shown here is derived from an EMBL/GenBank/DDBJ whole genome shotgun (WGS) entry which is preliminary data.</text>
</comment>
<dbReference type="EMBL" id="SJPW01000003">
    <property type="protein sequence ID" value="TWU56926.1"/>
    <property type="molecule type" value="Genomic_DNA"/>
</dbReference>
<sequence length="2093" mass="232957">MARVHQSVVAFFWSCIVGSLLFSPLGHAEPIGWIERYALAEDRQSALDELIPGTDDYYFFHCLHYQTTAQFEKAEAILAEWAPPHLGQPSATVKAMIDRQRLLTYDQSPQRTIDHLVRRLGIQLNHAPPATRHERRYPSELDETVLDVRQIIRDAITRSDALKPSAINFLADRFVRDEAAGYAITLDRLLDRIQQPTIENLGQLVIKELKSRRPNDRKFGNLHAHRVLTLDELKAVAKNVAEVGNDEPMVTAILARLRPGAEVDLSVQPDERLAYLTRVENYAQSLPPSYNSLKASAAFRLLEANLSQSKFDRDLFLRYLALPRFSDVVLPRWNEQQIQPADLNRDFMGMALLPPIGNDEAVVRAHLEHFLRDADSTQAFDAYLKRKYLSRVFAETKLLAGVGDEARWYPMLSEINRQTLRDSVELRLSPTNPLFFSPKKSTRLAVELKNVDELVVRIYQINVPAYHRSHDKPLDTDIDLDGLVATHETKLAFNHPAIRRHREDIELPQIAGRGVWVVDLIGKGIRGRAMVRRGSIDHVVTTVADGLAMTVIDENREPLSGASVSIGSRHFTADETDSRILIPLASKDTRRKAIISDGVLAESIDLPHPAETYELSAAMVLDRSLLLSGGQTQVLIRPRLSMTGVPIDPSIIQDGRVSIASTDLDGVTSTQETARIEWTQQGEMVVPYRVPERLADVTVTLTGSVKPLTDAQVRPLSTSQSWNIAGVRKTRNVHDAYLTRDRDTYVIEVRGRNGEIVPGAIVSVSMSTRFRNSPVEQMLQAGAAGRVRLGDLANVETITFAVSGGISHTQRLGDYRTFWAAEVFTTIGRAIELPWFEPVDRASSRFRLVAMDGGQVRSDETQHVSIRNGFLTITDLPAGDFRLIDRQTGDSIVIAVVDGPVIDEVAVGENRHRTLNTERPISIANVDRNADGLTIKLSGQTELARVHLYARRYFEQADPAAALDLPMPGMTGRSVRRDVSGYVSDLRLGDEYQYVLRRRYASKFPGVMLPQPGLILNPWETEETTNQSQSADVGQAVPPTAAVPLRQQLERQRRESKQAPDAVASDFDFVADPGVIVANLRPDENGVVNIPADVIDGMPILQIVVCDPTTVISQTVAGPLVDCETRDLRLAKTLDLKTAYSMEQSVLVASPDSPLDLQILGSAQVQTIGSVTSLFKLYKTLVNDSRLDDFDVLARWDGLDKMAKTEAYSRLASHELHVFLWAHDRAFFDEVVTPYLANKKEKQFVDHWLLGDDLSSFTSLWRYNRLNAAEQAMLAMRVPDVRETVQRQLREVVANRDVDHAAIRLGFESALSVRFGRDDDSDGTLMEMGEPFGDASVTGNMLFFGGGSRVEKPRIAAGKAMSNGAATLPDLKEWESLSRRRLGRSTTGFFRELDTTRQWAESHWDRVQSVPAPSSSLLIDANLFWADLSTRSSDEIALSTHLLRPIDSRHSALMALALCGLPITAGDIDLPSKPGDPYQPAHSVAVVTKRLVPLSVAETPTTTMIGGRFVRADDSDASDVHEFVAGVVYRGQAVLSNPTSQERTVNVMWQIPAGSIPVAGTRSLDSRIVAIKPFAVDAITYEFYFPTSGRFDHYPSTVASGETLLAQADAETITVLDEPKEDNDETWPTIARTGTPDRVASFLKTANVRLLDWDLIVHRMNDQDIYQVVVGALDTNKLAISNMWAYSFKHRDEPAIRNFLSVRDDLVGSVGPVLESSLLSVDPIDRQTHEMLEYSPLVLARIHRLGDIDEILNSTLMQQYRGFLRTLAYSREIAPKQHLTLAYYLLIQNRIAESIAAFEKVDRGDVATKLQYDYMDAYLALHRGDHDRAAKIASANANHPMPRWNARFTELQSHLDQYRDLNETQKIVSKGDPKPDANDIGQGTGDLAIIDQQTRQSNAANESPEVIVRVEGNKLRIDHRRTDSATLNLYGVDLELLFSKAPFVREDLARMAMVRPLASESLAFDDSNGVATFDLTDDQRRQTLLVEVVSGASRSTALSYGGNLTTYVSEAMGQLQTTNSETRRPIIQAYVKVYAKYPDGGVRFYKDGYTDARGRFDYVSLSADDAKGATRFAVLVLSDEQGATLHDVAPPTR</sequence>
<accession>A0A5C6F9U1</accession>
<protein>
    <submittedName>
        <fullName evidence="1">Uncharacterized protein</fullName>
    </submittedName>
</protein>
<name>A0A5C6F9U1_9BACT</name>
<evidence type="ECO:0000313" key="2">
    <source>
        <dbReference type="Proteomes" id="UP000318288"/>
    </source>
</evidence>
<dbReference type="RefSeq" id="WP_146458326.1">
    <property type="nucleotide sequence ID" value="NZ_SJPW01000003.1"/>
</dbReference>
<organism evidence="1 2">
    <name type="scientific">Rubripirellula tenax</name>
    <dbReference type="NCBI Taxonomy" id="2528015"/>
    <lineage>
        <taxon>Bacteria</taxon>
        <taxon>Pseudomonadati</taxon>
        <taxon>Planctomycetota</taxon>
        <taxon>Planctomycetia</taxon>
        <taxon>Pirellulales</taxon>
        <taxon>Pirellulaceae</taxon>
        <taxon>Rubripirellula</taxon>
    </lineage>
</organism>
<keyword evidence="2" id="KW-1185">Reference proteome</keyword>
<reference evidence="1 2" key="1">
    <citation type="submission" date="2019-02" db="EMBL/GenBank/DDBJ databases">
        <title>Deep-cultivation of Planctomycetes and their phenomic and genomic characterization uncovers novel biology.</title>
        <authorList>
            <person name="Wiegand S."/>
            <person name="Jogler M."/>
            <person name="Boedeker C."/>
            <person name="Pinto D."/>
            <person name="Vollmers J."/>
            <person name="Rivas-Marin E."/>
            <person name="Kohn T."/>
            <person name="Peeters S.H."/>
            <person name="Heuer A."/>
            <person name="Rast P."/>
            <person name="Oberbeckmann S."/>
            <person name="Bunk B."/>
            <person name="Jeske O."/>
            <person name="Meyerdierks A."/>
            <person name="Storesund J.E."/>
            <person name="Kallscheuer N."/>
            <person name="Luecker S."/>
            <person name="Lage O.M."/>
            <person name="Pohl T."/>
            <person name="Merkel B.J."/>
            <person name="Hornburger P."/>
            <person name="Mueller R.-W."/>
            <person name="Bruemmer F."/>
            <person name="Labrenz M."/>
            <person name="Spormann A.M."/>
            <person name="Op Den Camp H."/>
            <person name="Overmann J."/>
            <person name="Amann R."/>
            <person name="Jetten M.S.M."/>
            <person name="Mascher T."/>
            <person name="Medema M.H."/>
            <person name="Devos D.P."/>
            <person name="Kaster A.-K."/>
            <person name="Ovreas L."/>
            <person name="Rohde M."/>
            <person name="Galperin M.Y."/>
            <person name="Jogler C."/>
        </authorList>
    </citation>
    <scope>NUCLEOTIDE SEQUENCE [LARGE SCALE GENOMIC DNA]</scope>
    <source>
        <strain evidence="1 2">Poly51</strain>
    </source>
</reference>
<proteinExistence type="predicted"/>
<dbReference type="Proteomes" id="UP000318288">
    <property type="component" value="Unassembled WGS sequence"/>
</dbReference>
<evidence type="ECO:0000313" key="1">
    <source>
        <dbReference type="EMBL" id="TWU56926.1"/>
    </source>
</evidence>
<dbReference type="OrthoDB" id="173865at2"/>
<gene>
    <name evidence="1" type="ORF">Poly51_28440</name>
</gene>